<gene>
    <name evidence="1" type="ORF">OWV82_018981</name>
</gene>
<keyword evidence="2" id="KW-1185">Reference proteome</keyword>
<comment type="caution">
    <text evidence="1">The sequence shown here is derived from an EMBL/GenBank/DDBJ whole genome shotgun (WGS) entry which is preliminary data.</text>
</comment>
<protein>
    <submittedName>
        <fullName evidence="1">Chloroplast envelope membrane protein</fullName>
    </submittedName>
</protein>
<evidence type="ECO:0000313" key="1">
    <source>
        <dbReference type="EMBL" id="KAJ4709148.1"/>
    </source>
</evidence>
<evidence type="ECO:0000313" key="2">
    <source>
        <dbReference type="Proteomes" id="UP001164539"/>
    </source>
</evidence>
<accession>A0ACC1XED3</accession>
<name>A0ACC1XED3_MELAZ</name>
<proteinExistence type="predicted"/>
<sequence length="433" mass="50691">MSTSIVLCGSLMFINQNQCRNSLSLHNSSNYLVQFSSKKQRFCGFIPNATKNDGNDHSKRKRSWWWKFFFDDDGNWFGLKDNDMVEEEPASSSDEELTENEKFEAWKRRAEAIIELREAQEDMRNEGSRRWEDWIVDDHGNGADSSWSQDWDNGVGEGKDEVRPDPSDPGEFFPERGLVESVRDLVLGREDNDILYEDRVFRYASTNSAKFLAVLILVPWTVDFLVHDYVLMPFLDRYVKTVPLAAQLLDVRRHQKLEMVKELRTEKARFRLEVEIGKSPPLSDEEVWWELRHRALELRDEWRLENRRAFANIWSDMVFGVSLFILLYFNQSKVALLKFTGYKLINNVSDTGKAFLIILITDIFLGYHSESGWETLLEIFVEHYGLDIDQSAITIFVCLVPVVLDACVKLWLFKFLPRLSPKVSNIFQEMKRH</sequence>
<organism evidence="1 2">
    <name type="scientific">Melia azedarach</name>
    <name type="common">Chinaberry tree</name>
    <dbReference type="NCBI Taxonomy" id="155640"/>
    <lineage>
        <taxon>Eukaryota</taxon>
        <taxon>Viridiplantae</taxon>
        <taxon>Streptophyta</taxon>
        <taxon>Embryophyta</taxon>
        <taxon>Tracheophyta</taxon>
        <taxon>Spermatophyta</taxon>
        <taxon>Magnoliopsida</taxon>
        <taxon>eudicotyledons</taxon>
        <taxon>Gunneridae</taxon>
        <taxon>Pentapetalae</taxon>
        <taxon>rosids</taxon>
        <taxon>malvids</taxon>
        <taxon>Sapindales</taxon>
        <taxon>Meliaceae</taxon>
        <taxon>Melia</taxon>
    </lineage>
</organism>
<dbReference type="EMBL" id="CM051403">
    <property type="protein sequence ID" value="KAJ4709148.1"/>
    <property type="molecule type" value="Genomic_DNA"/>
</dbReference>
<dbReference type="Proteomes" id="UP001164539">
    <property type="component" value="Chromosome 10"/>
</dbReference>
<reference evidence="1 2" key="1">
    <citation type="journal article" date="2023" name="Science">
        <title>Complex scaffold remodeling in plant triterpene biosynthesis.</title>
        <authorList>
            <person name="De La Pena R."/>
            <person name="Hodgson H."/>
            <person name="Liu J.C."/>
            <person name="Stephenson M.J."/>
            <person name="Martin A.C."/>
            <person name="Owen C."/>
            <person name="Harkess A."/>
            <person name="Leebens-Mack J."/>
            <person name="Jimenez L.E."/>
            <person name="Osbourn A."/>
            <person name="Sattely E.S."/>
        </authorList>
    </citation>
    <scope>NUCLEOTIDE SEQUENCE [LARGE SCALE GENOMIC DNA]</scope>
    <source>
        <strain evidence="2">cv. JPN11</strain>
        <tissue evidence="1">Leaf</tissue>
    </source>
</reference>